<dbReference type="EMBL" id="JAHSTP010000006">
    <property type="protein sequence ID" value="MBZ6153186.1"/>
    <property type="molecule type" value="Genomic_DNA"/>
</dbReference>
<dbReference type="CDD" id="cd00761">
    <property type="entry name" value="Glyco_tranf_GTA_type"/>
    <property type="match status" value="1"/>
</dbReference>
<evidence type="ECO:0000256" key="1">
    <source>
        <dbReference type="ARBA" id="ARBA00004202"/>
    </source>
</evidence>
<comment type="similarity">
    <text evidence="2">Belongs to the CDP-glycerol glycerophosphotransferase family.</text>
</comment>
<evidence type="ECO:0000256" key="7">
    <source>
        <dbReference type="SAM" id="MobiDB-lite"/>
    </source>
</evidence>
<evidence type="ECO:0000313" key="10">
    <source>
        <dbReference type="Proteomes" id="UP000758701"/>
    </source>
</evidence>
<feature type="compositionally biased region" description="Low complexity" evidence="7">
    <location>
        <begin position="759"/>
        <end position="769"/>
    </location>
</feature>
<dbReference type="Proteomes" id="UP000758701">
    <property type="component" value="Unassembled WGS sequence"/>
</dbReference>
<dbReference type="Gene3D" id="3.90.550.10">
    <property type="entry name" value="Spore Coat Polysaccharide Biosynthesis Protein SpsA, Chain A"/>
    <property type="match status" value="1"/>
</dbReference>
<name>A0ABS7W5E4_STROV</name>
<reference evidence="9 10" key="1">
    <citation type="submission" date="2021-06" db="EMBL/GenBank/DDBJ databases">
        <title>Ecological speciation of a Streptomyces species isolated from different habitats and geographic origins.</title>
        <authorList>
            <person name="Wang J."/>
        </authorList>
    </citation>
    <scope>NUCLEOTIDE SEQUENCE [LARGE SCALE GENOMIC DNA]</scope>
    <source>
        <strain evidence="9 10">FXJ8.012</strain>
    </source>
</reference>
<dbReference type="Pfam" id="PF00535">
    <property type="entry name" value="Glycos_transf_2"/>
    <property type="match status" value="1"/>
</dbReference>
<dbReference type="InterPro" id="IPR043148">
    <property type="entry name" value="TagF_C"/>
</dbReference>
<keyword evidence="6" id="KW-0472">Membrane</keyword>
<dbReference type="InterPro" id="IPR043149">
    <property type="entry name" value="TagF_N"/>
</dbReference>
<dbReference type="Gene3D" id="3.40.50.11820">
    <property type="match status" value="1"/>
</dbReference>
<evidence type="ECO:0000256" key="2">
    <source>
        <dbReference type="ARBA" id="ARBA00010488"/>
    </source>
</evidence>
<accession>A0ABS7W5E4</accession>
<keyword evidence="3" id="KW-1003">Cell membrane</keyword>
<keyword evidence="10" id="KW-1185">Reference proteome</keyword>
<keyword evidence="5" id="KW-0777">Teichoic acid biosynthesis</keyword>
<evidence type="ECO:0000256" key="3">
    <source>
        <dbReference type="ARBA" id="ARBA00022475"/>
    </source>
</evidence>
<dbReference type="PANTHER" id="PTHR22916:SF3">
    <property type="entry name" value="UDP-GLCNAC:BETAGAL BETA-1,3-N-ACETYLGLUCOSAMINYLTRANSFERASE-LIKE PROTEIN 1"/>
    <property type="match status" value="1"/>
</dbReference>
<dbReference type="InterPro" id="IPR007554">
    <property type="entry name" value="Glycerophosphate_synth"/>
</dbReference>
<dbReference type="SUPFAM" id="SSF53448">
    <property type="entry name" value="Nucleotide-diphospho-sugar transferases"/>
    <property type="match status" value="1"/>
</dbReference>
<evidence type="ECO:0000313" key="9">
    <source>
        <dbReference type="EMBL" id="MBZ6153186.1"/>
    </source>
</evidence>
<evidence type="ECO:0000256" key="5">
    <source>
        <dbReference type="ARBA" id="ARBA00022944"/>
    </source>
</evidence>
<dbReference type="PANTHER" id="PTHR22916">
    <property type="entry name" value="GLYCOSYLTRANSFERASE"/>
    <property type="match status" value="1"/>
</dbReference>
<dbReference type="Pfam" id="PF04464">
    <property type="entry name" value="Glyphos_transf"/>
    <property type="match status" value="2"/>
</dbReference>
<keyword evidence="4" id="KW-0808">Transferase</keyword>
<sequence>MPRFSVIVPAYQVQAYLHACLESVLSQSYPDLELIVVDDRSPDACGAIADEFAALDPRVRVVHLSRNRGLGPARNAGLELARGDYLVFLDGDDTLAPHALRAVADRLKETGEPDVLVYDYARSYRTGETVRNRAAAHLTEQGPAPFRLADRPGLLNLLMVAWNKAVRREFAERAGLAFPPGYYEDTPWTYPVLLSAQSVATLDRVCVHYRQRRTGSILGTPSERHLDVFAQYDRVFAFLDAHPEHARWRPVLYRRMADHLATVFTRPDRLPRPLRAEFLRRARAHCRRYRVPGAPAPLAVRLRHVLLRLGLRRTWAALRLASALRRRSARGAAVPLRAVRRAALRLHYRVQRLLPLRPDRAVFAVAGGRGYGCNPGALEEAFRRLAPHVRTAWAAERVHHHTVPPATRRLTPGTAAYWTALARSTYLVHNSAFDAGLVRRRGQVLVQTQAGTPLGRMGLDLVERPAAAAGADLGRLLRETGRWDYVVCANRHSALTWERVHPGGWTALEYGQPRTDVFQRARPEDVARLRETLGIPRGTVAVLYAPVHRDYRRTQRAVLDLERLVRRLGPRFTVLALGLPGGGAPPSVRGDRLDAAGDPLLGAGGRPAADADPLPGAGVRVTPAGGRVVDVGGHPHVESLCLASDVLVTDYSPLMFDYAGLDRPIVLHAAEPEAYEEARGTYVDLGSFPPGPVARDEDELIGVFAGGDWQGARSARLRAAFRERFCPYDDGRAAERVVRRVVLGQTQLPPVVPLDARRPPAAAVARSPLTTVPRSGAPVPSATASDRCPSTGS</sequence>
<feature type="domain" description="Glycosyltransferase 2-like" evidence="8">
    <location>
        <begin position="5"/>
        <end position="172"/>
    </location>
</feature>
<organism evidence="9 10">
    <name type="scientific">Streptomyces olivaceus</name>
    <dbReference type="NCBI Taxonomy" id="47716"/>
    <lineage>
        <taxon>Bacteria</taxon>
        <taxon>Bacillati</taxon>
        <taxon>Actinomycetota</taxon>
        <taxon>Actinomycetes</taxon>
        <taxon>Kitasatosporales</taxon>
        <taxon>Streptomycetaceae</taxon>
        <taxon>Streptomyces</taxon>
    </lineage>
</organism>
<proteinExistence type="inferred from homology"/>
<comment type="caution">
    <text evidence="9">The sequence shown here is derived from an EMBL/GenBank/DDBJ whole genome shotgun (WGS) entry which is preliminary data.</text>
</comment>
<comment type="subcellular location">
    <subcellularLocation>
        <location evidence="1">Cell membrane</location>
        <topology evidence="1">Peripheral membrane protein</topology>
    </subcellularLocation>
</comment>
<dbReference type="Gene3D" id="3.40.50.12580">
    <property type="match status" value="2"/>
</dbReference>
<evidence type="ECO:0000256" key="4">
    <source>
        <dbReference type="ARBA" id="ARBA00022679"/>
    </source>
</evidence>
<dbReference type="RefSeq" id="WP_224309541.1">
    <property type="nucleotide sequence ID" value="NZ_JAHSST010000006.1"/>
</dbReference>
<evidence type="ECO:0000256" key="6">
    <source>
        <dbReference type="ARBA" id="ARBA00023136"/>
    </source>
</evidence>
<gene>
    <name evidence="9" type="ORF">KVH32_18765</name>
</gene>
<evidence type="ECO:0000259" key="8">
    <source>
        <dbReference type="Pfam" id="PF00535"/>
    </source>
</evidence>
<dbReference type="InterPro" id="IPR001173">
    <property type="entry name" value="Glyco_trans_2-like"/>
</dbReference>
<feature type="compositionally biased region" description="Polar residues" evidence="7">
    <location>
        <begin position="782"/>
        <end position="793"/>
    </location>
</feature>
<feature type="region of interest" description="Disordered" evidence="7">
    <location>
        <begin position="759"/>
        <end position="793"/>
    </location>
</feature>
<dbReference type="InterPro" id="IPR029044">
    <property type="entry name" value="Nucleotide-diphossugar_trans"/>
</dbReference>
<protein>
    <submittedName>
        <fullName evidence="9">CDP-glycerol glycerophosphotransferase family protein</fullName>
    </submittedName>
</protein>